<dbReference type="InterPro" id="IPR029058">
    <property type="entry name" value="AB_hydrolase_fold"/>
</dbReference>
<sequence length="299" mass="33897">MVDIPYSPLGTPVVETVPYDGLNFKTVTWKVPSDVAYKGKIVYVHGFFEHSTIYTEFFDKLSREGYEVFFFDQRGAGATSPGKLVGKTDEFHTFDDLDFMLKRELDARSDKTEKFFLAGHSMGGGIALNYAIYGKHRDSIRGIVVSGPLVVLHPKTQPNVLVRKLQPVINSLVPGLKVDSKLNYDYITSNEGWKSYIKEHDTKLIGTVRQFNDMFVRGEKLLQKNHVSKFKKDIPVLVLHGTSDFINNIEGSKTFIKLLPEEVDKELVPVEGGRHSLFIENEQIFQTVFDKVLSFLSSH</sequence>
<dbReference type="SUPFAM" id="SSF53474">
    <property type="entry name" value="alpha/beta-Hydrolases"/>
    <property type="match status" value="1"/>
</dbReference>
<proteinExistence type="predicted"/>
<dbReference type="AlphaFoldDB" id="A0AA91Q0R1"/>
<evidence type="ECO:0000313" key="2">
    <source>
        <dbReference type="EMBL" id="OVF09261.1"/>
    </source>
</evidence>
<dbReference type="InterPro" id="IPR000073">
    <property type="entry name" value="AB_hydrolase_1"/>
</dbReference>
<dbReference type="PANTHER" id="PTHR11614">
    <property type="entry name" value="PHOSPHOLIPASE-RELATED"/>
    <property type="match status" value="1"/>
</dbReference>
<name>A0AA91Q0R1_CLALS</name>
<dbReference type="InterPro" id="IPR022742">
    <property type="entry name" value="Hydrolase_4"/>
</dbReference>
<evidence type="ECO:0000313" key="3">
    <source>
        <dbReference type="Proteomes" id="UP000195602"/>
    </source>
</evidence>
<reference evidence="2 3" key="1">
    <citation type="submission" date="2017-04" db="EMBL/GenBank/DDBJ databases">
        <title>Draft genome of the yeast Clavispora lusitaniae type strain CBS 6936.</title>
        <authorList>
            <person name="Durrens P."/>
            <person name="Klopp C."/>
            <person name="Biteau N."/>
            <person name="Fitton-Ouhabi V."/>
            <person name="Dementhon K."/>
            <person name="Accoceberry I."/>
            <person name="Sherman D.J."/>
            <person name="Noel T."/>
        </authorList>
    </citation>
    <scope>NUCLEOTIDE SEQUENCE [LARGE SCALE GENOMIC DNA]</scope>
    <source>
        <strain evidence="2 3">CBS 6936</strain>
    </source>
</reference>
<dbReference type="Proteomes" id="UP000195602">
    <property type="component" value="Unassembled WGS sequence"/>
</dbReference>
<dbReference type="Gene3D" id="3.40.50.1820">
    <property type="entry name" value="alpha/beta hydrolase"/>
    <property type="match status" value="1"/>
</dbReference>
<evidence type="ECO:0000259" key="1">
    <source>
        <dbReference type="Pfam" id="PF12146"/>
    </source>
</evidence>
<gene>
    <name evidence="2" type="ORF">A9F13_05g00462</name>
</gene>
<protein>
    <submittedName>
        <fullName evidence="2">Acylglycerol lipase</fullName>
    </submittedName>
</protein>
<dbReference type="EMBL" id="LYUB02000005">
    <property type="protein sequence ID" value="OVF09261.1"/>
    <property type="molecule type" value="Genomic_DNA"/>
</dbReference>
<feature type="domain" description="Serine aminopeptidase S33" evidence="1">
    <location>
        <begin position="38"/>
        <end position="282"/>
    </location>
</feature>
<dbReference type="PRINTS" id="PR00111">
    <property type="entry name" value="ABHYDROLASE"/>
</dbReference>
<accession>A0AA91Q0R1</accession>
<comment type="caution">
    <text evidence="2">The sequence shown here is derived from an EMBL/GenBank/DDBJ whole genome shotgun (WGS) entry which is preliminary data.</text>
</comment>
<dbReference type="InterPro" id="IPR051044">
    <property type="entry name" value="MAG_DAG_Lipase"/>
</dbReference>
<organism evidence="2 3">
    <name type="scientific">Clavispora lusitaniae</name>
    <name type="common">Candida lusitaniae</name>
    <dbReference type="NCBI Taxonomy" id="36911"/>
    <lineage>
        <taxon>Eukaryota</taxon>
        <taxon>Fungi</taxon>
        <taxon>Dikarya</taxon>
        <taxon>Ascomycota</taxon>
        <taxon>Saccharomycotina</taxon>
        <taxon>Pichiomycetes</taxon>
        <taxon>Metschnikowiaceae</taxon>
        <taxon>Clavispora</taxon>
    </lineage>
</organism>
<dbReference type="KEGG" id="clus:A9F13_05g00462"/>
<dbReference type="Pfam" id="PF12146">
    <property type="entry name" value="Hydrolase_4"/>
    <property type="match status" value="1"/>
</dbReference>